<feature type="domain" description="Mechanosensitive ion channel MscS" evidence="6">
    <location>
        <begin position="143"/>
        <end position="211"/>
    </location>
</feature>
<dbReference type="InterPro" id="IPR006685">
    <property type="entry name" value="MscS_channel_2nd"/>
</dbReference>
<dbReference type="InterPro" id="IPR030192">
    <property type="entry name" value="YbdG"/>
</dbReference>
<evidence type="ECO:0000256" key="4">
    <source>
        <dbReference type="ARBA" id="ARBA00023136"/>
    </source>
</evidence>
<evidence type="ECO:0000313" key="8">
    <source>
        <dbReference type="Proteomes" id="UP000824246"/>
    </source>
</evidence>
<evidence type="ECO:0000259" key="6">
    <source>
        <dbReference type="Pfam" id="PF00924"/>
    </source>
</evidence>
<dbReference type="Gene3D" id="2.30.30.60">
    <property type="match status" value="1"/>
</dbReference>
<evidence type="ECO:0000256" key="2">
    <source>
        <dbReference type="ARBA" id="ARBA00022692"/>
    </source>
</evidence>
<protein>
    <submittedName>
        <fullName evidence="7">Mechanosensitive ion channel family protein</fullName>
    </submittedName>
</protein>
<feature type="non-terminal residue" evidence="7">
    <location>
        <position position="1"/>
    </location>
</feature>
<evidence type="ECO:0000256" key="5">
    <source>
        <dbReference type="SAM" id="Phobius"/>
    </source>
</evidence>
<dbReference type="SUPFAM" id="SSF50182">
    <property type="entry name" value="Sm-like ribonucleoproteins"/>
    <property type="match status" value="1"/>
</dbReference>
<keyword evidence="2 5" id="KW-0812">Transmembrane</keyword>
<dbReference type="AlphaFoldDB" id="A0A9D1VPS5"/>
<dbReference type="GO" id="GO:0071470">
    <property type="term" value="P:cellular response to osmotic stress"/>
    <property type="evidence" value="ECO:0007669"/>
    <property type="project" value="InterPro"/>
</dbReference>
<gene>
    <name evidence="7" type="ORF">H9982_00700</name>
</gene>
<accession>A0A9D1VPS5</accession>
<evidence type="ECO:0000313" key="7">
    <source>
        <dbReference type="EMBL" id="HIX44720.1"/>
    </source>
</evidence>
<dbReference type="Pfam" id="PF00924">
    <property type="entry name" value="MS_channel_2nd"/>
    <property type="match status" value="1"/>
</dbReference>
<keyword evidence="3 5" id="KW-1133">Transmembrane helix</keyword>
<evidence type="ECO:0000256" key="1">
    <source>
        <dbReference type="ARBA" id="ARBA00004370"/>
    </source>
</evidence>
<feature type="transmembrane region" description="Helical" evidence="5">
    <location>
        <begin position="30"/>
        <end position="48"/>
    </location>
</feature>
<reference evidence="7" key="2">
    <citation type="submission" date="2021-04" db="EMBL/GenBank/DDBJ databases">
        <authorList>
            <person name="Gilroy R."/>
        </authorList>
    </citation>
    <scope>NUCLEOTIDE SEQUENCE</scope>
    <source>
        <strain evidence="7">ChiHjej12B11-16260</strain>
    </source>
</reference>
<organism evidence="7 8">
    <name type="scientific">Candidatus Barnesiella excrementipullorum</name>
    <dbReference type="NCBI Taxonomy" id="2838479"/>
    <lineage>
        <taxon>Bacteria</taxon>
        <taxon>Pseudomonadati</taxon>
        <taxon>Bacteroidota</taxon>
        <taxon>Bacteroidia</taxon>
        <taxon>Bacteroidales</taxon>
        <taxon>Barnesiellaceae</taxon>
        <taxon>Barnesiella</taxon>
    </lineage>
</organism>
<dbReference type="PANTHER" id="PTHR30414:SF0">
    <property type="entry name" value="MINICONDUCTANCE MECHANOSENSITIVE CHANNEL YBDG"/>
    <property type="match status" value="1"/>
</dbReference>
<dbReference type="InterPro" id="IPR023408">
    <property type="entry name" value="MscS_beta-dom_sf"/>
</dbReference>
<feature type="transmembrane region" description="Helical" evidence="5">
    <location>
        <begin position="60"/>
        <end position="80"/>
    </location>
</feature>
<dbReference type="PANTHER" id="PTHR30414">
    <property type="entry name" value="MINICONDUCTANCE MECHANOSENSITIVE CHANNEL YBDG"/>
    <property type="match status" value="1"/>
</dbReference>
<name>A0A9D1VPS5_9BACT</name>
<reference evidence="7" key="1">
    <citation type="journal article" date="2021" name="PeerJ">
        <title>Extensive microbial diversity within the chicken gut microbiome revealed by metagenomics and culture.</title>
        <authorList>
            <person name="Gilroy R."/>
            <person name="Ravi A."/>
            <person name="Getino M."/>
            <person name="Pursley I."/>
            <person name="Horton D.L."/>
            <person name="Alikhan N.F."/>
            <person name="Baker D."/>
            <person name="Gharbi K."/>
            <person name="Hall N."/>
            <person name="Watson M."/>
            <person name="Adriaenssens E.M."/>
            <person name="Foster-Nyarko E."/>
            <person name="Jarju S."/>
            <person name="Secka A."/>
            <person name="Antonio M."/>
            <person name="Oren A."/>
            <person name="Chaudhuri R.R."/>
            <person name="La Ragione R."/>
            <person name="Hildebrand F."/>
            <person name="Pallen M.J."/>
        </authorList>
    </citation>
    <scope>NUCLEOTIDE SEQUENCE</scope>
    <source>
        <strain evidence="7">ChiHjej12B11-16260</strain>
    </source>
</reference>
<comment type="caution">
    <text evidence="7">The sequence shown here is derived from an EMBL/GenBank/DDBJ whole genome shotgun (WGS) entry which is preliminary data.</text>
</comment>
<sequence>ILHRVVFKIVRATKATWDDVLFDHKVLDKAVMIVPAILALVFFPFVFVDDPGVYDLVQRLAWVYVVGVVVSTVVTALTALSHILHEKERMRDKPIKGAIQMTQIVVLLLGVIVMVSIVINKSPAYLLTGLGASAAVLMLVFQDLILGLVAGIQLSVNNMMRVGDWVVVKDKDINGIVIEITLTTVKVQNWDYTISTIQPQALINGSFVNWRNMFDSGGRRIARTINIDLRTVHFMADDEVARWENDPLLAEYIADMRKRMAEARDKGDEVTARSLRLTNLGLFRIYLQNYVSSLSSFNGSFISMVRLMEPTENGVPMQIYFFTAQTSWVEYEREQSALFEHIFSIVPEFDLRLFQAPTGDDIRACIRS</sequence>
<dbReference type="Proteomes" id="UP000824246">
    <property type="component" value="Unassembled WGS sequence"/>
</dbReference>
<dbReference type="EMBL" id="DXFB01000017">
    <property type="protein sequence ID" value="HIX44720.1"/>
    <property type="molecule type" value="Genomic_DNA"/>
</dbReference>
<dbReference type="GO" id="GO:0008381">
    <property type="term" value="F:mechanosensitive monoatomic ion channel activity"/>
    <property type="evidence" value="ECO:0007669"/>
    <property type="project" value="InterPro"/>
</dbReference>
<feature type="transmembrane region" description="Helical" evidence="5">
    <location>
        <begin position="101"/>
        <end position="119"/>
    </location>
</feature>
<proteinExistence type="predicted"/>
<dbReference type="GO" id="GO:0005886">
    <property type="term" value="C:plasma membrane"/>
    <property type="evidence" value="ECO:0007669"/>
    <property type="project" value="TreeGrafter"/>
</dbReference>
<comment type="subcellular location">
    <subcellularLocation>
        <location evidence="1">Membrane</location>
    </subcellularLocation>
</comment>
<keyword evidence="4 5" id="KW-0472">Membrane</keyword>
<evidence type="ECO:0000256" key="3">
    <source>
        <dbReference type="ARBA" id="ARBA00022989"/>
    </source>
</evidence>
<dbReference type="InterPro" id="IPR010920">
    <property type="entry name" value="LSM_dom_sf"/>
</dbReference>
<feature type="transmembrane region" description="Helical" evidence="5">
    <location>
        <begin position="125"/>
        <end position="152"/>
    </location>
</feature>